<dbReference type="GO" id="GO:0005778">
    <property type="term" value="C:peroxisomal membrane"/>
    <property type="evidence" value="ECO:0007669"/>
    <property type="project" value="UniProtKB-SubCell"/>
</dbReference>
<keyword evidence="3" id="KW-0962">Peroxisome biogenesis</keyword>
<comment type="subcellular location">
    <subcellularLocation>
        <location evidence="1">Peroxisome membrane</location>
        <topology evidence="1">Multi-pass membrane protein</topology>
    </subcellularLocation>
</comment>
<dbReference type="GO" id="GO:0044375">
    <property type="term" value="P:regulation of peroxisome size"/>
    <property type="evidence" value="ECO:0007669"/>
    <property type="project" value="UniProtKB-ARBA"/>
</dbReference>
<evidence type="ECO:0000256" key="3">
    <source>
        <dbReference type="ARBA" id="ARBA00022593"/>
    </source>
</evidence>
<keyword evidence="5" id="KW-0576">Peroxisome</keyword>
<protein>
    <submittedName>
        <fullName evidence="7">Peroxisomal biogenesis protein PEX11</fullName>
    </submittedName>
</protein>
<dbReference type="Pfam" id="PF05648">
    <property type="entry name" value="PEX11"/>
    <property type="match status" value="1"/>
</dbReference>
<keyword evidence="4" id="KW-0472">Membrane</keyword>
<keyword evidence="8" id="KW-1185">Reference proteome</keyword>
<organism evidence="7 8">
    <name type="scientific">Chloropicon roscoffensis</name>
    <dbReference type="NCBI Taxonomy" id="1461544"/>
    <lineage>
        <taxon>Eukaryota</taxon>
        <taxon>Viridiplantae</taxon>
        <taxon>Chlorophyta</taxon>
        <taxon>Chloropicophyceae</taxon>
        <taxon>Chloropicales</taxon>
        <taxon>Chloropicaceae</taxon>
        <taxon>Chloropicon</taxon>
    </lineage>
</organism>
<dbReference type="GO" id="GO:0042802">
    <property type="term" value="F:identical protein binding"/>
    <property type="evidence" value="ECO:0007669"/>
    <property type="project" value="UniProtKB-ARBA"/>
</dbReference>
<reference evidence="7 8" key="1">
    <citation type="submission" date="2024-03" db="EMBL/GenBank/DDBJ databases">
        <title>Complete genome sequence of the green alga Chloropicon roscoffensis RCC1871.</title>
        <authorList>
            <person name="Lemieux C."/>
            <person name="Pombert J.-F."/>
            <person name="Otis C."/>
            <person name="Turmel M."/>
        </authorList>
    </citation>
    <scope>NUCLEOTIDE SEQUENCE [LARGE SCALE GENOMIC DNA]</scope>
    <source>
        <strain evidence="7 8">RCC1871</strain>
    </source>
</reference>
<accession>A0AAX4PL76</accession>
<dbReference type="GO" id="GO:0016559">
    <property type="term" value="P:peroxisome fission"/>
    <property type="evidence" value="ECO:0007669"/>
    <property type="project" value="InterPro"/>
</dbReference>
<feature type="region of interest" description="Disordered" evidence="6">
    <location>
        <begin position="97"/>
        <end position="121"/>
    </location>
</feature>
<name>A0AAX4PL76_9CHLO</name>
<evidence type="ECO:0000256" key="6">
    <source>
        <dbReference type="SAM" id="MobiDB-lite"/>
    </source>
</evidence>
<evidence type="ECO:0000256" key="5">
    <source>
        <dbReference type="ARBA" id="ARBA00023140"/>
    </source>
</evidence>
<dbReference type="InterPro" id="IPR008733">
    <property type="entry name" value="PEX11"/>
</dbReference>
<evidence type="ECO:0000256" key="1">
    <source>
        <dbReference type="ARBA" id="ARBA00004585"/>
    </source>
</evidence>
<dbReference type="AlphaFoldDB" id="A0AAX4PL76"/>
<gene>
    <name evidence="7" type="ORF">HKI87_16g83530</name>
</gene>
<dbReference type="PANTHER" id="PTHR12652:SF50">
    <property type="entry name" value="PEROXIN 11"/>
    <property type="match status" value="1"/>
</dbReference>
<proteinExistence type="inferred from homology"/>
<feature type="compositionally biased region" description="Basic and acidic residues" evidence="6">
    <location>
        <begin position="97"/>
        <end position="110"/>
    </location>
</feature>
<dbReference type="EMBL" id="CP151516">
    <property type="protein sequence ID" value="WZN66783.1"/>
    <property type="molecule type" value="Genomic_DNA"/>
</dbReference>
<evidence type="ECO:0000256" key="2">
    <source>
        <dbReference type="ARBA" id="ARBA00008194"/>
    </source>
</evidence>
<comment type="similarity">
    <text evidence="2">Belongs to the peroxin-11 family.</text>
</comment>
<evidence type="ECO:0000256" key="4">
    <source>
        <dbReference type="ARBA" id="ARBA00023136"/>
    </source>
</evidence>
<dbReference type="PANTHER" id="PTHR12652">
    <property type="entry name" value="PEROXISOMAL BIOGENESIS FACTOR 11"/>
    <property type="match status" value="1"/>
</dbReference>
<evidence type="ECO:0000313" key="7">
    <source>
        <dbReference type="EMBL" id="WZN66783.1"/>
    </source>
</evidence>
<evidence type="ECO:0000313" key="8">
    <source>
        <dbReference type="Proteomes" id="UP001472866"/>
    </source>
</evidence>
<sequence length="259" mass="28504">MGDDGGGTKSGGELVGRTVSFLSKRDGIDKLLKLAKYLSSLGIEVGAGGKGANLSGLRDLEKALSLSRKAFRLGKFLGNVNKLAKLRERERRRAELRARMRREQEQERRSASSSSSSSAVATATTKEEFRCLVEENYFLSRRAFVLLSLVSNCSEGAYYFLDQIQFFVKAKVLKKSDAIKTLRKTAAVAELVSYVADTILLVLDGGDGEKKYFSATQNVVDFLMALNDVRERETDLGDPRFLSALGIVSAAIGIRDKWL</sequence>
<dbReference type="Proteomes" id="UP001472866">
    <property type="component" value="Chromosome 16"/>
</dbReference>